<evidence type="ECO:0000313" key="1">
    <source>
        <dbReference type="EMBL" id="SEH04201.1"/>
    </source>
</evidence>
<sequence>MAVLSSQYQQVIFFLLEGEKVLQFRRWRFAVRTNHNQHSGAGKLEFIHAWQDFEFLISVSTARLQNTLQAINQGLVNLGLRNFISITFDLPGQILGFLDEIALIFLMQIPGLFPKPLQCFQKFIRLAVRRGQKLDNFTFR</sequence>
<organism evidence="1 2">
    <name type="scientific">Candidatus Venteria ishoeyi</name>
    <dbReference type="NCBI Taxonomy" id="1899563"/>
    <lineage>
        <taxon>Bacteria</taxon>
        <taxon>Pseudomonadati</taxon>
        <taxon>Pseudomonadota</taxon>
        <taxon>Gammaproteobacteria</taxon>
        <taxon>Thiotrichales</taxon>
        <taxon>Thiotrichaceae</taxon>
        <taxon>Venteria</taxon>
    </lineage>
</organism>
<dbReference type="AlphaFoldDB" id="A0A1H6F485"/>
<accession>A0A1H6F485</accession>
<protein>
    <submittedName>
        <fullName evidence="1">Uncharacterized protein</fullName>
    </submittedName>
</protein>
<evidence type="ECO:0000313" key="2">
    <source>
        <dbReference type="Proteomes" id="UP000236724"/>
    </source>
</evidence>
<keyword evidence="2" id="KW-1185">Reference proteome</keyword>
<name>A0A1H6F485_9GAMM</name>
<reference evidence="1 2" key="1">
    <citation type="submission" date="2016-10" db="EMBL/GenBank/DDBJ databases">
        <authorList>
            <person name="de Groot N.N."/>
        </authorList>
    </citation>
    <scope>NUCLEOTIDE SEQUENCE [LARGE SCALE GENOMIC DNA]</scope>
    <source>
        <strain evidence="1">MBHS1</strain>
    </source>
</reference>
<proteinExistence type="predicted"/>
<dbReference type="Proteomes" id="UP000236724">
    <property type="component" value="Unassembled WGS sequence"/>
</dbReference>
<dbReference type="EMBL" id="FMSV02000011">
    <property type="protein sequence ID" value="SEH04201.1"/>
    <property type="molecule type" value="Genomic_DNA"/>
</dbReference>
<gene>
    <name evidence="1" type="ORF">MBHS_00046</name>
</gene>